<dbReference type="AlphaFoldDB" id="A0A699VVG1"/>
<proteinExistence type="predicted"/>
<name>A0A699VVG1_TANCI</name>
<feature type="non-terminal residue" evidence="1">
    <location>
        <position position="1"/>
    </location>
</feature>
<sequence length="87" mass="9365">SAISCVLIGEVSGAKSVSNKFVLQQPQSCNGKLPESSLSDVLNGEFSCDINRPNEHISEEFVENELESGDEKLPESEIKKVLIGEAS</sequence>
<protein>
    <submittedName>
        <fullName evidence="1">Uncharacterized protein</fullName>
    </submittedName>
</protein>
<gene>
    <name evidence="1" type="ORF">Tci_908910</name>
</gene>
<organism evidence="1">
    <name type="scientific">Tanacetum cinerariifolium</name>
    <name type="common">Dalmatian daisy</name>
    <name type="synonym">Chrysanthemum cinerariifolium</name>
    <dbReference type="NCBI Taxonomy" id="118510"/>
    <lineage>
        <taxon>Eukaryota</taxon>
        <taxon>Viridiplantae</taxon>
        <taxon>Streptophyta</taxon>
        <taxon>Embryophyta</taxon>
        <taxon>Tracheophyta</taxon>
        <taxon>Spermatophyta</taxon>
        <taxon>Magnoliopsida</taxon>
        <taxon>eudicotyledons</taxon>
        <taxon>Gunneridae</taxon>
        <taxon>Pentapetalae</taxon>
        <taxon>asterids</taxon>
        <taxon>campanulids</taxon>
        <taxon>Asterales</taxon>
        <taxon>Asteraceae</taxon>
        <taxon>Asteroideae</taxon>
        <taxon>Anthemideae</taxon>
        <taxon>Anthemidinae</taxon>
        <taxon>Tanacetum</taxon>
    </lineage>
</organism>
<accession>A0A699VVG1</accession>
<reference evidence="1" key="1">
    <citation type="journal article" date="2019" name="Sci. Rep.">
        <title>Draft genome of Tanacetum cinerariifolium, the natural source of mosquito coil.</title>
        <authorList>
            <person name="Yamashiro T."/>
            <person name="Shiraishi A."/>
            <person name="Satake H."/>
            <person name="Nakayama K."/>
        </authorList>
    </citation>
    <scope>NUCLEOTIDE SEQUENCE</scope>
</reference>
<comment type="caution">
    <text evidence="1">The sequence shown here is derived from an EMBL/GenBank/DDBJ whole genome shotgun (WGS) entry which is preliminary data.</text>
</comment>
<evidence type="ECO:0000313" key="1">
    <source>
        <dbReference type="EMBL" id="GFD36941.1"/>
    </source>
</evidence>
<dbReference type="EMBL" id="BKCJ011478564">
    <property type="protein sequence ID" value="GFD36941.1"/>
    <property type="molecule type" value="Genomic_DNA"/>
</dbReference>